<feature type="region of interest" description="Disordered" evidence="1">
    <location>
        <begin position="78"/>
        <end position="106"/>
    </location>
</feature>
<dbReference type="OrthoDB" id="540503at2759"/>
<comment type="caution">
    <text evidence="4">The sequence shown here is derived from an EMBL/GenBank/DDBJ whole genome shotgun (WGS) entry which is preliminary data.</text>
</comment>
<gene>
    <name evidence="4" type="ORF">D9Q98_007157</name>
</gene>
<evidence type="ECO:0000313" key="5">
    <source>
        <dbReference type="Proteomes" id="UP001055712"/>
    </source>
</evidence>
<dbReference type="InterPro" id="IPR053250">
    <property type="entry name" value="Glycosyltransferase_77"/>
</dbReference>
<reference evidence="4" key="2">
    <citation type="submission" date="2020-11" db="EMBL/GenBank/DDBJ databases">
        <authorList>
            <person name="Cecchin M."/>
            <person name="Marcolungo L."/>
            <person name="Rossato M."/>
            <person name="Girolomoni L."/>
            <person name="Cosentino E."/>
            <person name="Cuine S."/>
            <person name="Li-Beisson Y."/>
            <person name="Delledonne M."/>
            <person name="Ballottari M."/>
        </authorList>
    </citation>
    <scope>NUCLEOTIDE SEQUENCE</scope>
    <source>
        <strain evidence="4">211/11P</strain>
        <tissue evidence="4">Whole cell</tissue>
    </source>
</reference>
<evidence type="ECO:0000313" key="4">
    <source>
        <dbReference type="EMBL" id="KAI3427222.1"/>
    </source>
</evidence>
<keyword evidence="5" id="KW-1185">Reference proteome</keyword>
<protein>
    <recommendedName>
        <fullName evidence="3">Nucleotide-diphospho-sugar transferase domain-containing protein</fullName>
    </recommendedName>
</protein>
<dbReference type="GO" id="GO:0052636">
    <property type="term" value="F:arabinosyltransferase activity"/>
    <property type="evidence" value="ECO:0007669"/>
    <property type="project" value="TreeGrafter"/>
</dbReference>
<keyword evidence="2" id="KW-0732">Signal</keyword>
<proteinExistence type="predicted"/>
<dbReference type="PANTHER" id="PTHR46936:SF1">
    <property type="entry name" value="ARABINOSYLTRANSFERASE XEG113"/>
    <property type="match status" value="1"/>
</dbReference>
<dbReference type="AlphaFoldDB" id="A0A9D4TJM2"/>
<accession>A0A9D4TJM2</accession>
<dbReference type="EMBL" id="SIDB01000010">
    <property type="protein sequence ID" value="KAI3427222.1"/>
    <property type="molecule type" value="Genomic_DNA"/>
</dbReference>
<name>A0A9D4TJM2_CHLVU</name>
<evidence type="ECO:0000259" key="3">
    <source>
        <dbReference type="Pfam" id="PF03407"/>
    </source>
</evidence>
<dbReference type="GO" id="GO:0052325">
    <property type="term" value="P:cell wall pectin biosynthetic process"/>
    <property type="evidence" value="ECO:0007669"/>
    <property type="project" value="TreeGrafter"/>
</dbReference>
<evidence type="ECO:0000256" key="2">
    <source>
        <dbReference type="SAM" id="SignalP"/>
    </source>
</evidence>
<dbReference type="Pfam" id="PF03407">
    <property type="entry name" value="Nucleotid_trans"/>
    <property type="match status" value="1"/>
</dbReference>
<reference evidence="4" key="1">
    <citation type="journal article" date="2019" name="Plant J.">
        <title>Chlorella vulgaris genome assembly and annotation reveals the molecular basis for metabolic acclimation to high light conditions.</title>
        <authorList>
            <person name="Cecchin M."/>
            <person name="Marcolungo L."/>
            <person name="Rossato M."/>
            <person name="Girolomoni L."/>
            <person name="Cosentino E."/>
            <person name="Cuine S."/>
            <person name="Li-Beisson Y."/>
            <person name="Delledonne M."/>
            <person name="Ballottari M."/>
        </authorList>
    </citation>
    <scope>NUCLEOTIDE SEQUENCE</scope>
    <source>
        <strain evidence="4">211/11P</strain>
    </source>
</reference>
<dbReference type="PANTHER" id="PTHR46936">
    <property type="entry name" value="ARABINOSYLTRANSFERASE XEG113"/>
    <property type="match status" value="1"/>
</dbReference>
<feature type="chain" id="PRO_5039631790" description="Nucleotide-diphospho-sugar transferase domain-containing protein" evidence="2">
    <location>
        <begin position="19"/>
        <end position="725"/>
    </location>
</feature>
<feature type="domain" description="Nucleotide-diphospho-sugar transferase" evidence="3">
    <location>
        <begin position="182"/>
        <end position="411"/>
    </location>
</feature>
<feature type="region of interest" description="Disordered" evidence="1">
    <location>
        <begin position="677"/>
        <end position="725"/>
    </location>
</feature>
<feature type="signal peptide" evidence="2">
    <location>
        <begin position="1"/>
        <end position="18"/>
    </location>
</feature>
<dbReference type="Proteomes" id="UP001055712">
    <property type="component" value="Unassembled WGS sequence"/>
</dbReference>
<dbReference type="GO" id="GO:0005794">
    <property type="term" value="C:Golgi apparatus"/>
    <property type="evidence" value="ECO:0007669"/>
    <property type="project" value="TreeGrafter"/>
</dbReference>
<organism evidence="4 5">
    <name type="scientific">Chlorella vulgaris</name>
    <name type="common">Green alga</name>
    <dbReference type="NCBI Taxonomy" id="3077"/>
    <lineage>
        <taxon>Eukaryota</taxon>
        <taxon>Viridiplantae</taxon>
        <taxon>Chlorophyta</taxon>
        <taxon>core chlorophytes</taxon>
        <taxon>Trebouxiophyceae</taxon>
        <taxon>Chlorellales</taxon>
        <taxon>Chlorellaceae</taxon>
        <taxon>Chlorella clade</taxon>
        <taxon>Chlorella</taxon>
    </lineage>
</organism>
<feature type="compositionally biased region" description="Gly residues" evidence="1">
    <location>
        <begin position="684"/>
        <end position="706"/>
    </location>
</feature>
<feature type="region of interest" description="Disordered" evidence="1">
    <location>
        <begin position="119"/>
        <end position="139"/>
    </location>
</feature>
<evidence type="ECO:0000256" key="1">
    <source>
        <dbReference type="SAM" id="MobiDB-lite"/>
    </source>
</evidence>
<dbReference type="InterPro" id="IPR005069">
    <property type="entry name" value="Nucl-diP-sugar_transferase"/>
</dbReference>
<sequence>MRNLTLAALLLLGHLACALRGDASRPGIAARAAGAGTSGGGGSFDGTRRLHQDAVGAAAAGTQAATEQALPLEQPLPLDQQQQQQQAQEDPTTQQQAAAGAQAATEQALPLGQPLPLDQQQQQEAAAQPPPSETQGPRCPALSRELFMERAGAGGVAMIAVMNTAQWDFGLNWLHHVRAAGIDYYVIAAADVVTSQRLTASGEPCFEWLDEEAPRLGLAWGQEGWRRMTWSKVFVLAAVVDYGLDLVVSDVDVVWFRDPRLLISQHPDVDLIFGLDHGSSASDPGDSGLEAAFHPNHADFNTGVYTLRHGPNVSAWAHAWAASFKDCDSHDQVCCYRLIRTGEGVYQLPPPNQRISVAWHGRIRMATMPVSIFQSGHTRFVQQLHVRKQVDPMVVHATWTYNGLGGKRARLRDMGLWVDAPAYYSEPSFLTVDLDRVEVPMSFNRWNENEDMIVLHLETLRRQLQQAYVGMALATAAARPFILPKFQCFCEKTWYGTVRCRVFDAQDFPLPITCPTDYLFQPEAFLDGSWEERGMVLDVREPPFLENSRTPEEVKSSVLVIMPSAALKCRSCVKEQLGPDGRMVVLVPPSLRSEELLPLLDPYRSYRVWRLTFGGVGSAQRAYSGFSRGEEARAFDRRMAHITTSWCCRREEELLRYHKQGEIEVMLSMTPHFNYSSSFDSSPGGDGGGGTSTGGGTDGSNGGGGEAQVVKQRRMAADAGASLGG</sequence>